<reference evidence="2" key="1">
    <citation type="journal article" date="2019" name="Int. J. Syst. Evol. Microbiol.">
        <title>The Global Catalogue of Microorganisms (GCM) 10K type strain sequencing project: providing services to taxonomists for standard genome sequencing and annotation.</title>
        <authorList>
            <consortium name="The Broad Institute Genomics Platform"/>
            <consortium name="The Broad Institute Genome Sequencing Center for Infectious Disease"/>
            <person name="Wu L."/>
            <person name="Ma J."/>
        </authorList>
    </citation>
    <scope>NUCLEOTIDE SEQUENCE [LARGE SCALE GENOMIC DNA]</scope>
    <source>
        <strain evidence="2">CGMCC 1.12990</strain>
    </source>
</reference>
<dbReference type="Proteomes" id="UP000601361">
    <property type="component" value="Unassembled WGS sequence"/>
</dbReference>
<accession>A0ABQ1X740</accession>
<proteinExistence type="predicted"/>
<dbReference type="RefSeq" id="WP_188559759.1">
    <property type="nucleotide sequence ID" value="NZ_BMGS01000016.1"/>
</dbReference>
<protein>
    <submittedName>
        <fullName evidence="1">Uncharacterized protein</fullName>
    </submittedName>
</protein>
<comment type="caution">
    <text evidence="1">The sequence shown here is derived from an EMBL/GenBank/DDBJ whole genome shotgun (WGS) entry which is preliminary data.</text>
</comment>
<name>A0ABQ1X740_9BACT</name>
<evidence type="ECO:0000313" key="1">
    <source>
        <dbReference type="EMBL" id="GGG61044.1"/>
    </source>
</evidence>
<gene>
    <name evidence="1" type="ORF">GCM10011378_41310</name>
</gene>
<dbReference type="EMBL" id="BMGS01000016">
    <property type="protein sequence ID" value="GGG61044.1"/>
    <property type="molecule type" value="Genomic_DNA"/>
</dbReference>
<evidence type="ECO:0000313" key="2">
    <source>
        <dbReference type="Proteomes" id="UP000601361"/>
    </source>
</evidence>
<keyword evidence="2" id="KW-1185">Reference proteome</keyword>
<organism evidence="1 2">
    <name type="scientific">Hymenobacter glacieicola</name>
    <dbReference type="NCBI Taxonomy" id="1562124"/>
    <lineage>
        <taxon>Bacteria</taxon>
        <taxon>Pseudomonadati</taxon>
        <taxon>Bacteroidota</taxon>
        <taxon>Cytophagia</taxon>
        <taxon>Cytophagales</taxon>
        <taxon>Hymenobacteraceae</taxon>
        <taxon>Hymenobacter</taxon>
    </lineage>
</organism>
<sequence>MKPKILAPHIASALQPAEYYELINDQTKEVLKTGTNAGCFGAFHKLSGFSYENHKIYSYDTYTIRPKQA</sequence>